<feature type="compositionally biased region" description="Basic residues" evidence="3">
    <location>
        <begin position="45"/>
        <end position="56"/>
    </location>
</feature>
<evidence type="ECO:0000256" key="2">
    <source>
        <dbReference type="ARBA" id="ARBA00023242"/>
    </source>
</evidence>
<feature type="region of interest" description="Disordered" evidence="3">
    <location>
        <begin position="45"/>
        <end position="75"/>
    </location>
</feature>
<protein>
    <submittedName>
        <fullName evidence="5">TSL-kinase interacting protein 1-like isoform X1</fullName>
    </submittedName>
</protein>
<dbReference type="GeneID" id="103710821"/>
<evidence type="ECO:0000256" key="3">
    <source>
        <dbReference type="SAM" id="MobiDB-lite"/>
    </source>
</evidence>
<reference evidence="5" key="2">
    <citation type="submission" date="2025-08" db="UniProtKB">
        <authorList>
            <consortium name="RefSeq"/>
        </authorList>
    </citation>
    <scope>IDENTIFICATION</scope>
    <source>
        <tissue evidence="5">Young leaves</tissue>
    </source>
</reference>
<reference evidence="4" key="1">
    <citation type="journal article" date="2019" name="Nat. Commun.">
        <title>Genome-wide association mapping of date palm fruit traits.</title>
        <authorList>
            <person name="Hazzouri K.M."/>
            <person name="Gros-Balthazard M."/>
            <person name="Flowers J.M."/>
            <person name="Copetti D."/>
            <person name="Lemansour A."/>
            <person name="Lebrun M."/>
            <person name="Masmoudi K."/>
            <person name="Ferrand S."/>
            <person name="Dhar M.I."/>
            <person name="Fresquez Z.A."/>
            <person name="Rosas U."/>
            <person name="Zhang J."/>
            <person name="Talag J."/>
            <person name="Lee S."/>
            <person name="Kudrna D."/>
            <person name="Powell R.F."/>
            <person name="Leitch I.J."/>
            <person name="Krueger R.R."/>
            <person name="Wing R.A."/>
            <person name="Amiri K.M.A."/>
            <person name="Purugganan M.D."/>
        </authorList>
    </citation>
    <scope>NUCLEOTIDE SEQUENCE [LARGE SCALE GENOMIC DNA]</scope>
    <source>
        <strain evidence="4">cv. Khalas</strain>
    </source>
</reference>
<dbReference type="AlphaFoldDB" id="A0A8B9B1W6"/>
<dbReference type="PANTHER" id="PTHR21677">
    <property type="entry name" value="CRAMPED PROTEIN"/>
    <property type="match status" value="1"/>
</dbReference>
<dbReference type="Proteomes" id="UP000228380">
    <property type="component" value="Chromosome 14"/>
</dbReference>
<dbReference type="GO" id="GO:0003682">
    <property type="term" value="F:chromatin binding"/>
    <property type="evidence" value="ECO:0007669"/>
    <property type="project" value="InterPro"/>
</dbReference>
<keyword evidence="2" id="KW-0539">Nucleus</keyword>
<dbReference type="RefSeq" id="XP_038989749.1">
    <property type="nucleotide sequence ID" value="XM_039133821.1"/>
</dbReference>
<feature type="compositionally biased region" description="Polar residues" evidence="3">
    <location>
        <begin position="62"/>
        <end position="75"/>
    </location>
</feature>
<dbReference type="GO" id="GO:0007389">
    <property type="term" value="P:pattern specification process"/>
    <property type="evidence" value="ECO:0007669"/>
    <property type="project" value="TreeGrafter"/>
</dbReference>
<keyword evidence="4" id="KW-1185">Reference proteome</keyword>
<dbReference type="KEGG" id="pda:103710821"/>
<dbReference type="InterPro" id="IPR055315">
    <property type="entry name" value="Cramped-like"/>
</dbReference>
<accession>A0A8B9B1W6</accession>
<proteinExistence type="predicted"/>
<dbReference type="GO" id="GO:0003677">
    <property type="term" value="F:DNA binding"/>
    <property type="evidence" value="ECO:0007669"/>
    <property type="project" value="UniProtKB-KW"/>
</dbReference>
<feature type="region of interest" description="Disordered" evidence="3">
    <location>
        <begin position="243"/>
        <end position="266"/>
    </location>
</feature>
<evidence type="ECO:0000313" key="5">
    <source>
        <dbReference type="RefSeq" id="XP_038989749.1"/>
    </source>
</evidence>
<organism evidence="4 5">
    <name type="scientific">Phoenix dactylifera</name>
    <name type="common">Date palm</name>
    <dbReference type="NCBI Taxonomy" id="42345"/>
    <lineage>
        <taxon>Eukaryota</taxon>
        <taxon>Viridiplantae</taxon>
        <taxon>Streptophyta</taxon>
        <taxon>Embryophyta</taxon>
        <taxon>Tracheophyta</taxon>
        <taxon>Spermatophyta</taxon>
        <taxon>Magnoliopsida</taxon>
        <taxon>Liliopsida</taxon>
        <taxon>Arecaceae</taxon>
        <taxon>Coryphoideae</taxon>
        <taxon>Phoeniceae</taxon>
        <taxon>Phoenix</taxon>
    </lineage>
</organism>
<dbReference type="GO" id="GO:0005634">
    <property type="term" value="C:nucleus"/>
    <property type="evidence" value="ECO:0007669"/>
    <property type="project" value="TreeGrafter"/>
</dbReference>
<evidence type="ECO:0000313" key="4">
    <source>
        <dbReference type="Proteomes" id="UP000228380"/>
    </source>
</evidence>
<evidence type="ECO:0000256" key="1">
    <source>
        <dbReference type="ARBA" id="ARBA00023125"/>
    </source>
</evidence>
<sequence length="515" mass="56000">MLCTCLLFCSKERAHHCVTMKTADKQCRKTIGACKKSGLDCTKSGTKKTAKKRQKATAKNGMETTGQLLPSRNQPSPLQTLVMQTSGQTKLPGNSMSVSKPYPQCSGKLKLQLFPIDEVTQKGLEQDKHNPYLELILPTRKKISSVVKHLDVKWGSSEFASGELMIFPYNACLDNLVSYRRWTIKDSYTSAADVYAAVGSPAIFRLRYGWFSNLEPTSCERPLTSLHSEGNLQTKETQIINTTDEKIPQCPASSTENGSACSHNSLNQGIGSPPSLDKSFQAVDKSAFLSWADCLSNVSIGTLLSEALPAQNSSLLQIPITNDSFDAAVASLIACHQTKNQSAQALHSSIWDAEETCHAFAFQKTTSPNNNNPASSRDAPIAACTHNITSNSDRPHDMLVTQLAHALPDGIHQEPAANLQLHIKNDAIPESTPEATAGLLPHTQDDACKELKTSAEPQIEALCDKDFGRVDIYWSESSGPSGCITSSSRQIGGDRINLGTLFETSLDAFQNFSIF</sequence>
<gene>
    <name evidence="5" type="primary">LOC103710821</name>
</gene>
<dbReference type="PANTHER" id="PTHR21677:SF1">
    <property type="entry name" value="PROTEIN CRAMPED-LIKE"/>
    <property type="match status" value="1"/>
</dbReference>
<keyword evidence="1" id="KW-0238">DNA-binding</keyword>
<dbReference type="OrthoDB" id="745018at2759"/>
<name>A0A8B9B1W6_PHODC</name>
<feature type="compositionally biased region" description="Polar residues" evidence="3">
    <location>
        <begin position="251"/>
        <end position="266"/>
    </location>
</feature>